<evidence type="ECO:0000313" key="2">
    <source>
        <dbReference type="Proteomes" id="UP000001203"/>
    </source>
</evidence>
<dbReference type="EMBL" id="CP000806">
    <property type="protein sequence ID" value="ACB51234.1"/>
    <property type="molecule type" value="Genomic_DNA"/>
</dbReference>
<dbReference type="Proteomes" id="UP000001203">
    <property type="component" value="Chromosome circular"/>
</dbReference>
<keyword evidence="2" id="KW-1185">Reference proteome</keyword>
<dbReference type="AlphaFoldDB" id="B1X0E5"/>
<organism evidence="1 2">
    <name type="scientific">Crocosphaera subtropica (strain ATCC 51142 / BH68)</name>
    <name type="common">Cyanothece sp. (strain ATCC 51142)</name>
    <dbReference type="NCBI Taxonomy" id="43989"/>
    <lineage>
        <taxon>Bacteria</taxon>
        <taxon>Bacillati</taxon>
        <taxon>Cyanobacteriota</taxon>
        <taxon>Cyanophyceae</taxon>
        <taxon>Oscillatoriophycideae</taxon>
        <taxon>Chroococcales</taxon>
        <taxon>Aphanothecaceae</taxon>
        <taxon>Crocosphaera</taxon>
        <taxon>Crocosphaera subtropica</taxon>
    </lineage>
</organism>
<name>B1X0E5_CROS5</name>
<proteinExistence type="predicted"/>
<sequence>MVSLPKKQSETKKLKKLPRGQYFVKDFNPETKEAIVQNYVGEYFGQSIIETIPVRINTNIPRCCTVAGVLIASDGQGSVCDRITIPRDSYGDPVPFLHIERVVSVRFYSEVASDLQ</sequence>
<dbReference type="KEGG" id="cyt:cce_1884"/>
<gene>
    <name evidence="1" type="ordered locus">cce_1884</name>
</gene>
<protein>
    <submittedName>
        <fullName evidence="1">Uncharacterized protein</fullName>
    </submittedName>
</protein>
<reference evidence="1 2" key="1">
    <citation type="journal article" date="2008" name="Proc. Natl. Acad. Sci. U.S.A.">
        <title>The genome of Cyanothece 51142, a unicellular diazotrophic cyanobacterium important in the marine nitrogen cycle.</title>
        <authorList>
            <person name="Welsh E.A."/>
            <person name="Liberton M."/>
            <person name="Stoeckel J."/>
            <person name="Loh T."/>
            <person name="Elvitigala T."/>
            <person name="Wang C."/>
            <person name="Wollam A."/>
            <person name="Fulton R.S."/>
            <person name="Clifton S.W."/>
            <person name="Jacobs J.M."/>
            <person name="Aurora R."/>
            <person name="Ghosh B.K."/>
            <person name="Sherman L.A."/>
            <person name="Smith R.D."/>
            <person name="Wilson R.K."/>
            <person name="Pakrasi H.B."/>
        </authorList>
    </citation>
    <scope>NUCLEOTIDE SEQUENCE [LARGE SCALE GENOMIC DNA]</scope>
    <source>
        <strain evidence="2">ATCC 51142 / BH68</strain>
    </source>
</reference>
<dbReference type="HOGENOM" id="CLU_2092742_0_0_3"/>
<accession>B1X0E5</accession>
<evidence type="ECO:0000313" key="1">
    <source>
        <dbReference type="EMBL" id="ACB51234.1"/>
    </source>
</evidence>
<dbReference type="RefSeq" id="WP_009545695.1">
    <property type="nucleotide sequence ID" value="NC_010546.1"/>
</dbReference>